<proteinExistence type="predicted"/>
<dbReference type="Proteomes" id="UP000193144">
    <property type="component" value="Unassembled WGS sequence"/>
</dbReference>
<evidence type="ECO:0000313" key="6">
    <source>
        <dbReference type="EMBL" id="ORY16760.1"/>
    </source>
</evidence>
<keyword evidence="3 5" id="KW-1133">Transmembrane helix</keyword>
<dbReference type="STRING" id="1231657.A0A1Y2A2X2"/>
<keyword evidence="7" id="KW-1185">Reference proteome</keyword>
<evidence type="ECO:0000313" key="7">
    <source>
        <dbReference type="Proteomes" id="UP000193144"/>
    </source>
</evidence>
<evidence type="ECO:0000256" key="1">
    <source>
        <dbReference type="ARBA" id="ARBA00004141"/>
    </source>
</evidence>
<feature type="transmembrane region" description="Helical" evidence="5">
    <location>
        <begin position="180"/>
        <end position="197"/>
    </location>
</feature>
<dbReference type="Pfam" id="PF01040">
    <property type="entry name" value="UbiA"/>
    <property type="match status" value="1"/>
</dbReference>
<keyword evidence="6" id="KW-0808">Transferase</keyword>
<organism evidence="6 7">
    <name type="scientific">Clohesyomyces aquaticus</name>
    <dbReference type="NCBI Taxonomy" id="1231657"/>
    <lineage>
        <taxon>Eukaryota</taxon>
        <taxon>Fungi</taxon>
        <taxon>Dikarya</taxon>
        <taxon>Ascomycota</taxon>
        <taxon>Pezizomycotina</taxon>
        <taxon>Dothideomycetes</taxon>
        <taxon>Pleosporomycetidae</taxon>
        <taxon>Pleosporales</taxon>
        <taxon>Lindgomycetaceae</taxon>
        <taxon>Clohesyomyces</taxon>
    </lineage>
</organism>
<dbReference type="GO" id="GO:0016765">
    <property type="term" value="F:transferase activity, transferring alkyl or aryl (other than methyl) groups"/>
    <property type="evidence" value="ECO:0007669"/>
    <property type="project" value="InterPro"/>
</dbReference>
<dbReference type="InterPro" id="IPR000537">
    <property type="entry name" value="UbiA_prenyltransferase"/>
</dbReference>
<dbReference type="CDD" id="cd13965">
    <property type="entry name" value="PT_UbiA_3"/>
    <property type="match status" value="1"/>
</dbReference>
<comment type="subcellular location">
    <subcellularLocation>
        <location evidence="1">Membrane</location>
        <topology evidence="1">Multi-pass membrane protein</topology>
    </subcellularLocation>
</comment>
<evidence type="ECO:0000256" key="3">
    <source>
        <dbReference type="ARBA" id="ARBA00022989"/>
    </source>
</evidence>
<dbReference type="PANTHER" id="PTHR42723:SF1">
    <property type="entry name" value="CHLOROPHYLL SYNTHASE, CHLOROPLASTIC"/>
    <property type="match status" value="1"/>
</dbReference>
<evidence type="ECO:0000256" key="2">
    <source>
        <dbReference type="ARBA" id="ARBA00022692"/>
    </source>
</evidence>
<accession>A0A1Y2A2X2</accession>
<dbReference type="OrthoDB" id="434972at2759"/>
<reference evidence="6 7" key="1">
    <citation type="submission" date="2016-07" db="EMBL/GenBank/DDBJ databases">
        <title>Pervasive Adenine N6-methylation of Active Genes in Fungi.</title>
        <authorList>
            <consortium name="DOE Joint Genome Institute"/>
            <person name="Mondo S.J."/>
            <person name="Dannebaum R.O."/>
            <person name="Kuo R.C."/>
            <person name="Labutti K."/>
            <person name="Haridas S."/>
            <person name="Kuo A."/>
            <person name="Salamov A."/>
            <person name="Ahrendt S.R."/>
            <person name="Lipzen A."/>
            <person name="Sullivan W."/>
            <person name="Andreopoulos W.B."/>
            <person name="Clum A."/>
            <person name="Lindquist E."/>
            <person name="Daum C."/>
            <person name="Ramamoorthy G.K."/>
            <person name="Gryganskyi A."/>
            <person name="Culley D."/>
            <person name="Magnuson J.K."/>
            <person name="James T.Y."/>
            <person name="O'Malley M.A."/>
            <person name="Stajich J.E."/>
            <person name="Spatafora J.W."/>
            <person name="Visel A."/>
            <person name="Grigoriev I.V."/>
        </authorList>
    </citation>
    <scope>NUCLEOTIDE SEQUENCE [LARGE SCALE GENOMIC DNA]</scope>
    <source>
        <strain evidence="6 7">CBS 115471</strain>
    </source>
</reference>
<evidence type="ECO:0000256" key="4">
    <source>
        <dbReference type="ARBA" id="ARBA00023136"/>
    </source>
</evidence>
<sequence length="389" mass="43205">MVLLQYDMNMSTRTLSKPSRFHLSDIIDAIVQLQSLIRTLYLFTANDFMTFAIPTTLFAVFGACSGPVLTSNPNPDLLSTLLRLPAALLGVWTNLLIFNISNQRSPSAVEEDKINKPHRPLPSGLITSDGSRRVLLAAVPLVLLLNWTLGAWQETLLLFTSTWMYNDLQGCDEDWILRNLLIAVGYGLYSCAALRIMTGSEHSITATGLQWLVIITLVMFITQHICDIKDQEGDRSRGRRSAPIVLGDELVRWSVAVPILVSSIISPMFFGLRLWSGMTLSTLIIGSTVAARTMVYRDLKSDKLTWKLWAFWTCWLFALPLAKDPRVVAEIWYHLSGMVCPNGDCYTGLNVAAVSGVALVIEGRRLYGHFGAWLVGNVTVPKIVVEGVM</sequence>
<comment type="caution">
    <text evidence="6">The sequence shown here is derived from an EMBL/GenBank/DDBJ whole genome shotgun (WGS) entry which is preliminary data.</text>
</comment>
<protein>
    <submittedName>
        <fullName evidence="6">UbiA prenyltransferase family-domain-containing protein</fullName>
    </submittedName>
</protein>
<dbReference type="InterPro" id="IPR050475">
    <property type="entry name" value="Prenyltransferase_related"/>
</dbReference>
<keyword evidence="2 5" id="KW-0812">Transmembrane</keyword>
<evidence type="ECO:0000256" key="5">
    <source>
        <dbReference type="SAM" id="Phobius"/>
    </source>
</evidence>
<feature type="transmembrane region" description="Helical" evidence="5">
    <location>
        <begin position="81"/>
        <end position="100"/>
    </location>
</feature>
<feature type="transmembrane region" description="Helical" evidence="5">
    <location>
        <begin position="275"/>
        <end position="292"/>
    </location>
</feature>
<dbReference type="AlphaFoldDB" id="A0A1Y2A2X2"/>
<dbReference type="PANTHER" id="PTHR42723">
    <property type="entry name" value="CHLOROPHYLL SYNTHASE"/>
    <property type="match status" value="1"/>
</dbReference>
<feature type="transmembrane region" description="Helical" evidence="5">
    <location>
        <begin position="209"/>
        <end position="229"/>
    </location>
</feature>
<feature type="transmembrane region" description="Helical" evidence="5">
    <location>
        <begin position="48"/>
        <end position="69"/>
    </location>
</feature>
<gene>
    <name evidence="6" type="ORF">BCR34DRAFT_584128</name>
</gene>
<feature type="transmembrane region" description="Helical" evidence="5">
    <location>
        <begin position="134"/>
        <end position="159"/>
    </location>
</feature>
<dbReference type="EMBL" id="MCFA01000016">
    <property type="protein sequence ID" value="ORY16760.1"/>
    <property type="molecule type" value="Genomic_DNA"/>
</dbReference>
<keyword evidence="4 5" id="KW-0472">Membrane</keyword>
<dbReference type="GO" id="GO:0016020">
    <property type="term" value="C:membrane"/>
    <property type="evidence" value="ECO:0007669"/>
    <property type="project" value="UniProtKB-SubCell"/>
</dbReference>
<name>A0A1Y2A2X2_9PLEO</name>